<dbReference type="Proteomes" id="UP000887576">
    <property type="component" value="Unplaced"/>
</dbReference>
<evidence type="ECO:0000313" key="2">
    <source>
        <dbReference type="WBParaSite" id="JU765_v2.g7477.t1"/>
    </source>
</evidence>
<dbReference type="WBParaSite" id="JU765_v2.g7477.t1">
    <property type="protein sequence ID" value="JU765_v2.g7477.t1"/>
    <property type="gene ID" value="JU765_v2.g7477"/>
</dbReference>
<organism evidence="1 2">
    <name type="scientific">Panagrolaimus sp. JU765</name>
    <dbReference type="NCBI Taxonomy" id="591449"/>
    <lineage>
        <taxon>Eukaryota</taxon>
        <taxon>Metazoa</taxon>
        <taxon>Ecdysozoa</taxon>
        <taxon>Nematoda</taxon>
        <taxon>Chromadorea</taxon>
        <taxon>Rhabditida</taxon>
        <taxon>Tylenchina</taxon>
        <taxon>Panagrolaimomorpha</taxon>
        <taxon>Panagrolaimoidea</taxon>
        <taxon>Panagrolaimidae</taxon>
        <taxon>Panagrolaimus</taxon>
    </lineage>
</organism>
<proteinExistence type="predicted"/>
<sequence>MMWRIAFLCLLQSSLVSSLSVFTLYGSEKVKFGYILSFYLSSRGEMQCFYEDLKINSTIKVTLSAIDSNQHEVHLRISSPSGDFSEWKHGINNVHFDATAQEAGVYEFCGTAKVGYSNLRMNLQLLAYLSSDIEQIAYKRHEQQSVHQVIRDKLNMLVTKIYRMVFDQRQQAEITLKDEMMQISNGNYVYYFSLLQILIIVSVGVVQTVVIRRFFNVDGKRIRI</sequence>
<protein>
    <submittedName>
        <fullName evidence="2">GOLD domain-containing protein</fullName>
    </submittedName>
</protein>
<name>A0AC34RJB5_9BILA</name>
<evidence type="ECO:0000313" key="1">
    <source>
        <dbReference type="Proteomes" id="UP000887576"/>
    </source>
</evidence>
<reference evidence="2" key="1">
    <citation type="submission" date="2022-11" db="UniProtKB">
        <authorList>
            <consortium name="WormBaseParasite"/>
        </authorList>
    </citation>
    <scope>IDENTIFICATION</scope>
</reference>
<accession>A0AC34RJB5</accession>